<evidence type="ECO:0000256" key="1">
    <source>
        <dbReference type="SAM" id="MobiDB-lite"/>
    </source>
</evidence>
<name>A0A8X8YRR5_SALSN</name>
<keyword evidence="3" id="KW-1185">Reference proteome</keyword>
<sequence length="205" mass="22362">METLVAISHHRNHQYHERSRGHGSTRFGSSSPPTGGFRGINCRTFHSGEGLLSTPAKSSSSKTKAPVTKKAFCPILSPKTPSPSVCEPPKLLKRIANSCSIPIPMDIKFESRLEGFQFSELWAGPAYSNSPPPSSLPMPKFSLMPKRTVSLDFPMVASEIDLPCLSKSAPASPREHSPSPSDLFDIADSATKTLRRMLNLDIDEE</sequence>
<feature type="region of interest" description="Disordered" evidence="1">
    <location>
        <begin position="1"/>
        <end position="40"/>
    </location>
</feature>
<dbReference type="GO" id="GO:0016071">
    <property type="term" value="P:mRNA metabolic process"/>
    <property type="evidence" value="ECO:0007669"/>
    <property type="project" value="UniProtKB-ARBA"/>
</dbReference>
<dbReference type="AlphaFoldDB" id="A0A8X8YRR5"/>
<gene>
    <name evidence="2" type="ORF">SASPL_106605</name>
</gene>
<dbReference type="EMBL" id="PNBA02000002">
    <property type="protein sequence ID" value="KAG6434960.1"/>
    <property type="molecule type" value="Genomic_DNA"/>
</dbReference>
<evidence type="ECO:0000313" key="3">
    <source>
        <dbReference type="Proteomes" id="UP000298416"/>
    </source>
</evidence>
<protein>
    <submittedName>
        <fullName evidence="2">Uncharacterized protein</fullName>
    </submittedName>
</protein>
<dbReference type="PANTHER" id="PTHR35306">
    <property type="entry name" value="BNAA03G57290D PROTEIN"/>
    <property type="match status" value="1"/>
</dbReference>
<reference evidence="2" key="1">
    <citation type="submission" date="2018-01" db="EMBL/GenBank/DDBJ databases">
        <authorList>
            <person name="Mao J.F."/>
        </authorList>
    </citation>
    <scope>NUCLEOTIDE SEQUENCE</scope>
    <source>
        <strain evidence="2">Huo1</strain>
        <tissue evidence="2">Leaf</tissue>
    </source>
</reference>
<dbReference type="Proteomes" id="UP000298416">
    <property type="component" value="Unassembled WGS sequence"/>
</dbReference>
<reference evidence="2" key="2">
    <citation type="submission" date="2020-08" db="EMBL/GenBank/DDBJ databases">
        <title>Plant Genome Project.</title>
        <authorList>
            <person name="Zhang R.-G."/>
        </authorList>
    </citation>
    <scope>NUCLEOTIDE SEQUENCE</scope>
    <source>
        <strain evidence="2">Huo1</strain>
        <tissue evidence="2">Leaf</tissue>
    </source>
</reference>
<dbReference type="PANTHER" id="PTHR35306:SF1">
    <property type="entry name" value="VQ DOMAIN-CONTAINING PROTEIN"/>
    <property type="match status" value="1"/>
</dbReference>
<dbReference type="Pfam" id="PF15365">
    <property type="entry name" value="PNRC"/>
    <property type="match status" value="1"/>
</dbReference>
<evidence type="ECO:0000313" key="2">
    <source>
        <dbReference type="EMBL" id="KAG6434960.1"/>
    </source>
</evidence>
<proteinExistence type="predicted"/>
<accession>A0A8X8YRR5</accession>
<comment type="caution">
    <text evidence="2">The sequence shown here is derived from an EMBL/GenBank/DDBJ whole genome shotgun (WGS) entry which is preliminary data.</text>
</comment>
<dbReference type="InterPro" id="IPR028322">
    <property type="entry name" value="PNRC-like_rgn"/>
</dbReference>
<organism evidence="2">
    <name type="scientific">Salvia splendens</name>
    <name type="common">Scarlet sage</name>
    <dbReference type="NCBI Taxonomy" id="180675"/>
    <lineage>
        <taxon>Eukaryota</taxon>
        <taxon>Viridiplantae</taxon>
        <taxon>Streptophyta</taxon>
        <taxon>Embryophyta</taxon>
        <taxon>Tracheophyta</taxon>
        <taxon>Spermatophyta</taxon>
        <taxon>Magnoliopsida</taxon>
        <taxon>eudicotyledons</taxon>
        <taxon>Gunneridae</taxon>
        <taxon>Pentapetalae</taxon>
        <taxon>asterids</taxon>
        <taxon>lamiids</taxon>
        <taxon>Lamiales</taxon>
        <taxon>Lamiaceae</taxon>
        <taxon>Nepetoideae</taxon>
        <taxon>Mentheae</taxon>
        <taxon>Salviinae</taxon>
        <taxon>Salvia</taxon>
        <taxon>Salvia subgen. Calosphace</taxon>
        <taxon>core Calosphace</taxon>
    </lineage>
</organism>